<evidence type="ECO:0000256" key="2">
    <source>
        <dbReference type="ARBA" id="ARBA00022747"/>
    </source>
</evidence>
<name>A0A2W6MWQ8_9HELI</name>
<dbReference type="InterPro" id="IPR051212">
    <property type="entry name" value="Type-I_RE_S_subunit"/>
</dbReference>
<sequence length="529" mass="60347">MTIVYMIMKNKMTNLPQGWEVKKLGDIVQLRNGFAFKSNLFCDMGIPIIRIKNIQNESIVLNDLVFCNPSNYKNNLDDYLIQKNDILIAMSGATTGKIGLYSLNEKAYLNQRVGLLRINNDILRKYIFWFLYCNSEQNLARAFGAAQPNLSTEQIHNMQIPLPPLKEQRRIVKILDSAFASIDKSIELVKANLLYLEELSQSVLDKAFNPLKYTAPYSKDSISHCHSEAIAKVSKINQSHDAQPLKSRPLRGAKKEKKGGSSATALLKLEADTARLSPQNAKKQSAFLQSGVLRGSIPLTLERGEEKIFCDKKDNNIQENKIPFEIPQNWEWKSLGEIASVIQSGFAINKSNEMPNGYIHLRTHNIATDGSLNFDTLVKVKKELIKEQQSFIEEGDILFNNTNSTELVGKTALVTQNYNYAFSNHITKIKLFNQYNSKLVVFYFVLLLKNKYFERICHKWIGQSGINTDKLKQIQIPLPKDIKEQEQIANYLDSIFAKIKKLKELYSTQLKDYEELKKSLLEEAFSGKL</sequence>
<accession>A0A2W6MWQ8</accession>
<feature type="region of interest" description="Disordered" evidence="4">
    <location>
        <begin position="236"/>
        <end position="262"/>
    </location>
</feature>
<evidence type="ECO:0000256" key="3">
    <source>
        <dbReference type="ARBA" id="ARBA00023125"/>
    </source>
</evidence>
<dbReference type="PANTHER" id="PTHR43140:SF1">
    <property type="entry name" value="TYPE I RESTRICTION ENZYME ECOKI SPECIFICITY SUBUNIT"/>
    <property type="match status" value="1"/>
</dbReference>
<dbReference type="GO" id="GO:0003677">
    <property type="term" value="F:DNA binding"/>
    <property type="evidence" value="ECO:0007669"/>
    <property type="project" value="UniProtKB-KW"/>
</dbReference>
<dbReference type="PANTHER" id="PTHR43140">
    <property type="entry name" value="TYPE-1 RESTRICTION ENZYME ECOKI SPECIFICITY PROTEIN"/>
    <property type="match status" value="1"/>
</dbReference>
<dbReference type="OrthoDB" id="5363772at2"/>
<dbReference type="Proteomes" id="UP000249746">
    <property type="component" value="Unassembled WGS sequence"/>
</dbReference>
<dbReference type="Gene3D" id="3.90.220.20">
    <property type="entry name" value="DNA methylase specificity domains"/>
    <property type="match status" value="2"/>
</dbReference>
<comment type="similarity">
    <text evidence="1">Belongs to the type-I restriction system S methylase family.</text>
</comment>
<keyword evidence="3" id="KW-0238">DNA-binding</keyword>
<dbReference type="CDD" id="cd17278">
    <property type="entry name" value="RMtype1_S_LdeBORF1052P-TRD2-CR2"/>
    <property type="match status" value="1"/>
</dbReference>
<keyword evidence="2" id="KW-0680">Restriction system</keyword>
<feature type="domain" description="Type I restriction modification DNA specificity" evidence="5">
    <location>
        <begin position="327"/>
        <end position="501"/>
    </location>
</feature>
<evidence type="ECO:0000259" key="5">
    <source>
        <dbReference type="Pfam" id="PF01420"/>
    </source>
</evidence>
<dbReference type="GO" id="GO:0009307">
    <property type="term" value="P:DNA restriction-modification system"/>
    <property type="evidence" value="ECO:0007669"/>
    <property type="project" value="UniProtKB-KW"/>
</dbReference>
<evidence type="ECO:0000313" key="7">
    <source>
        <dbReference type="Proteomes" id="UP000249746"/>
    </source>
</evidence>
<organism evidence="6 7">
    <name type="scientific">Helicobacter valdiviensis</name>
    <dbReference type="NCBI Taxonomy" id="1458358"/>
    <lineage>
        <taxon>Bacteria</taxon>
        <taxon>Pseudomonadati</taxon>
        <taxon>Campylobacterota</taxon>
        <taxon>Epsilonproteobacteria</taxon>
        <taxon>Campylobacterales</taxon>
        <taxon>Helicobacteraceae</taxon>
        <taxon>Helicobacter</taxon>
    </lineage>
</organism>
<proteinExistence type="inferred from homology"/>
<dbReference type="InterPro" id="IPR000055">
    <property type="entry name" value="Restrct_endonuc_typeI_TRD"/>
</dbReference>
<dbReference type="EMBL" id="NBIU01000008">
    <property type="protein sequence ID" value="PZT48399.1"/>
    <property type="molecule type" value="Genomic_DNA"/>
</dbReference>
<evidence type="ECO:0000313" key="6">
    <source>
        <dbReference type="EMBL" id="PZT48399.1"/>
    </source>
</evidence>
<gene>
    <name evidence="6" type="ORF">B6S12_04195</name>
</gene>
<reference evidence="6 7" key="1">
    <citation type="submission" date="2017-03" db="EMBL/GenBank/DDBJ databases">
        <title>Genomic and clinical evidence uncovers the enterohepatic species Helicobacter valdiviensis as a potential human intestinal pathogen.</title>
        <authorList>
            <person name="Fresia P."/>
            <person name="Jara R."/>
            <person name="Sierra R."/>
            <person name="Ferres I."/>
            <person name="Greif G."/>
            <person name="Iraola G."/>
            <person name="Collado L."/>
        </authorList>
    </citation>
    <scope>NUCLEOTIDE SEQUENCE [LARGE SCALE GENOMIC DNA]</scope>
    <source>
        <strain evidence="6 7">WBE14</strain>
    </source>
</reference>
<evidence type="ECO:0000256" key="1">
    <source>
        <dbReference type="ARBA" id="ARBA00010923"/>
    </source>
</evidence>
<comment type="caution">
    <text evidence="6">The sequence shown here is derived from an EMBL/GenBank/DDBJ whole genome shotgun (WGS) entry which is preliminary data.</text>
</comment>
<dbReference type="AlphaFoldDB" id="A0A2W6MWQ8"/>
<feature type="compositionally biased region" description="Basic residues" evidence="4">
    <location>
        <begin position="248"/>
        <end position="257"/>
    </location>
</feature>
<keyword evidence="7" id="KW-1185">Reference proteome</keyword>
<dbReference type="SUPFAM" id="SSF116734">
    <property type="entry name" value="DNA methylase specificity domain"/>
    <property type="match status" value="2"/>
</dbReference>
<dbReference type="Pfam" id="PF01420">
    <property type="entry name" value="Methylase_S"/>
    <property type="match status" value="2"/>
</dbReference>
<protein>
    <recommendedName>
        <fullName evidence="5">Type I restriction modification DNA specificity domain-containing protein</fullName>
    </recommendedName>
</protein>
<feature type="domain" description="Type I restriction modification DNA specificity" evidence="5">
    <location>
        <begin position="16"/>
        <end position="180"/>
    </location>
</feature>
<evidence type="ECO:0000256" key="4">
    <source>
        <dbReference type="SAM" id="MobiDB-lite"/>
    </source>
</evidence>
<dbReference type="InterPro" id="IPR044946">
    <property type="entry name" value="Restrct_endonuc_typeI_TRD_sf"/>
</dbReference>